<name>A0A8F9RAA9_9CRUS</name>
<geneLocation type="mitochondrion" evidence="11"/>
<feature type="transmembrane region" description="Helical" evidence="9">
    <location>
        <begin position="83"/>
        <end position="100"/>
    </location>
</feature>
<feature type="transmembrane region" description="Helical" evidence="9">
    <location>
        <begin position="106"/>
        <end position="125"/>
    </location>
</feature>
<organism evidence="11">
    <name type="scientific">Sacculina sp. 'Beibu Gulf'</name>
    <dbReference type="NCBI Taxonomy" id="2861897"/>
    <lineage>
        <taxon>Eukaryota</taxon>
        <taxon>Metazoa</taxon>
        <taxon>Ecdysozoa</taxon>
        <taxon>Arthropoda</taxon>
        <taxon>Crustacea</taxon>
        <taxon>Multicrustacea</taxon>
        <taxon>Cirripedia</taxon>
        <taxon>Rhizocephala</taxon>
        <taxon>Sacculinidae</taxon>
        <taxon>Sacculina</taxon>
    </lineage>
</organism>
<keyword evidence="6 9" id="KW-0472">Membrane</keyword>
<dbReference type="AlphaFoldDB" id="A0A8F9RAA9"/>
<evidence type="ECO:0000256" key="1">
    <source>
        <dbReference type="ARBA" id="ARBA00003257"/>
    </source>
</evidence>
<dbReference type="PRINTS" id="PR01434">
    <property type="entry name" value="NADHDHGNASE5"/>
</dbReference>
<feature type="transmembrane region" description="Helical" evidence="9">
    <location>
        <begin position="409"/>
        <end position="433"/>
    </location>
</feature>
<evidence type="ECO:0000256" key="9">
    <source>
        <dbReference type="SAM" id="Phobius"/>
    </source>
</evidence>
<evidence type="ECO:0000256" key="7">
    <source>
        <dbReference type="ARBA" id="ARBA00031027"/>
    </source>
</evidence>
<dbReference type="GO" id="GO:0016020">
    <property type="term" value="C:membrane"/>
    <property type="evidence" value="ECO:0007669"/>
    <property type="project" value="UniProtKB-SubCell"/>
</dbReference>
<evidence type="ECO:0000256" key="8">
    <source>
        <dbReference type="ARBA" id="ARBA00049551"/>
    </source>
</evidence>
<comment type="catalytic activity">
    <reaction evidence="8">
        <text>a ubiquinone + NADH + 5 H(+)(in) = a ubiquinol + NAD(+) + 4 H(+)(out)</text>
        <dbReference type="Rhea" id="RHEA:29091"/>
        <dbReference type="Rhea" id="RHEA-COMP:9565"/>
        <dbReference type="Rhea" id="RHEA-COMP:9566"/>
        <dbReference type="ChEBI" id="CHEBI:15378"/>
        <dbReference type="ChEBI" id="CHEBI:16389"/>
        <dbReference type="ChEBI" id="CHEBI:17976"/>
        <dbReference type="ChEBI" id="CHEBI:57540"/>
        <dbReference type="ChEBI" id="CHEBI:57945"/>
        <dbReference type="EC" id="7.1.1.2"/>
    </reaction>
</comment>
<feature type="transmembrane region" description="Helical" evidence="9">
    <location>
        <begin position="237"/>
        <end position="259"/>
    </location>
</feature>
<gene>
    <name evidence="11" type="primary">nad5</name>
</gene>
<dbReference type="InterPro" id="IPR003945">
    <property type="entry name" value="NU5C-like"/>
</dbReference>
<feature type="transmembrane region" description="Helical" evidence="9">
    <location>
        <begin position="174"/>
        <end position="192"/>
    </location>
</feature>
<comment type="subcellular location">
    <subcellularLocation>
        <location evidence="2">Membrane</location>
        <topology evidence="2">Multi-pass membrane protein</topology>
    </subcellularLocation>
</comment>
<feature type="transmembrane region" description="Helical" evidence="9">
    <location>
        <begin position="213"/>
        <end position="231"/>
    </location>
</feature>
<evidence type="ECO:0000256" key="2">
    <source>
        <dbReference type="ARBA" id="ARBA00004141"/>
    </source>
</evidence>
<keyword evidence="5 9" id="KW-1133">Transmembrane helix</keyword>
<evidence type="ECO:0000313" key="11">
    <source>
        <dbReference type="EMBL" id="QYJ56376.1"/>
    </source>
</evidence>
<feature type="transmembrane region" description="Helical" evidence="9">
    <location>
        <begin position="374"/>
        <end position="397"/>
    </location>
</feature>
<feature type="domain" description="NADH:quinone oxidoreductase/Mrp antiporter transmembrane" evidence="10">
    <location>
        <begin position="101"/>
        <end position="380"/>
    </location>
</feature>
<dbReference type="GO" id="GO:0008137">
    <property type="term" value="F:NADH dehydrogenase (ubiquinone) activity"/>
    <property type="evidence" value="ECO:0007669"/>
    <property type="project" value="UniProtKB-EC"/>
</dbReference>
<accession>A0A8F9RAA9</accession>
<evidence type="ECO:0000259" key="10">
    <source>
        <dbReference type="Pfam" id="PF00361"/>
    </source>
</evidence>
<dbReference type="InterPro" id="IPR001750">
    <property type="entry name" value="ND/Mrp_TM"/>
</dbReference>
<evidence type="ECO:0000256" key="6">
    <source>
        <dbReference type="ARBA" id="ARBA00023136"/>
    </source>
</evidence>
<dbReference type="Pfam" id="PF00361">
    <property type="entry name" value="Proton_antipo_M"/>
    <property type="match status" value="1"/>
</dbReference>
<protein>
    <recommendedName>
        <fullName evidence="3">NADH:ubiquinone reductase (H(+)-translocating)</fullName>
        <ecNumber evidence="3">7.1.1.2</ecNumber>
    </recommendedName>
    <alternativeName>
        <fullName evidence="7">NADH dehydrogenase subunit 5</fullName>
    </alternativeName>
</protein>
<proteinExistence type="predicted"/>
<dbReference type="GO" id="GO:0015990">
    <property type="term" value="P:electron transport coupled proton transport"/>
    <property type="evidence" value="ECO:0007669"/>
    <property type="project" value="TreeGrafter"/>
</dbReference>
<feature type="transmembrane region" description="Helical" evidence="9">
    <location>
        <begin position="334"/>
        <end position="354"/>
    </location>
</feature>
<evidence type="ECO:0000256" key="5">
    <source>
        <dbReference type="ARBA" id="ARBA00022989"/>
    </source>
</evidence>
<reference evidence="11" key="1">
    <citation type="submission" date="2021-06" db="EMBL/GenBank/DDBJ databases">
        <authorList>
            <person name="Peng M."/>
            <person name="Chen X."/>
            <person name="Zeng D."/>
            <person name="Yang C."/>
            <person name="Zhu W."/>
            <person name="Pan C."/>
        </authorList>
    </citation>
    <scope>NUCLEOTIDE SEQUENCE</scope>
    <source>
        <strain evidence="11">X1</strain>
    </source>
</reference>
<sequence>MKFYMKWTLLLMTFLFLFIFINKTIYIKSIFLSYSYIFFNASVMYFSVKLSELSIIVMSMIMFIGLMINVYSDGYLKYKSFGLYLFILNVFILSMLLVIISSNFILFILGWDGLGISSFMLVAFYNNKASLNNSMVVFLINRLSDVCLLIVISLLFLLGDTSMEFCIYLNANNYIYYLLMSFIFMACIIKSAQLPFSKWLPLAMSAPTPVSSLVHSSTLVVAGAYLFFQMLEYFSESYLLFLSFLSVLTALTISASVYYQYDLKKNIAYTTIIQLSYMFIMVSLSVSVIFIFHIILHAVYKCTMFMLSGLYMYFNEDKQSLMMGLSYLQCPYTYSLMIISNLASWGIPFLSSFYSKDLMLDVLFCDESHMILVISLYMSLLLSVMSSMNLIYLMVSVMKSPVFFRNSMISMLLLPCLIMTLLILLMGATMSWLMKDWEIFKTYCLYKIIIIQLIIFGVFLSLMWFIFSSIKWENLYMVYMLKVLGSNFMFTQLSSSMFYSLSKNSYKVNEYWLPMFLHNYFLKMLSFMSKYFLNVYSFSFYLFTFSFLFYFTTLY</sequence>
<feature type="transmembrane region" description="Helical" evidence="9">
    <location>
        <begin position="137"/>
        <end position="159"/>
    </location>
</feature>
<dbReference type="EC" id="7.1.1.2" evidence="3"/>
<comment type="function">
    <text evidence="1">Core subunit of the mitochondrial membrane respiratory chain NADH dehydrogenase (Complex I) that is believed to belong to the minimal assembly required for catalysis. Complex I functions in the transfer of electrons from NADH to the respiratory chain. The immediate electron acceptor for the enzyme is believed to be ubiquinone.</text>
</comment>
<evidence type="ECO:0000256" key="4">
    <source>
        <dbReference type="ARBA" id="ARBA00022692"/>
    </source>
</evidence>
<feature type="transmembrane region" description="Helical" evidence="9">
    <location>
        <begin position="445"/>
        <end position="467"/>
    </location>
</feature>
<feature type="transmembrane region" description="Helical" evidence="9">
    <location>
        <begin position="6"/>
        <end position="22"/>
    </location>
</feature>
<dbReference type="GO" id="GO:0042773">
    <property type="term" value="P:ATP synthesis coupled electron transport"/>
    <property type="evidence" value="ECO:0007669"/>
    <property type="project" value="InterPro"/>
</dbReference>
<feature type="transmembrane region" description="Helical" evidence="9">
    <location>
        <begin position="53"/>
        <end position="71"/>
    </location>
</feature>
<feature type="transmembrane region" description="Helical" evidence="9">
    <location>
        <begin position="531"/>
        <end position="551"/>
    </location>
</feature>
<dbReference type="EMBL" id="MZ411548">
    <property type="protein sequence ID" value="QYJ56376.1"/>
    <property type="molecule type" value="Genomic_DNA"/>
</dbReference>
<dbReference type="GO" id="GO:0003954">
    <property type="term" value="F:NADH dehydrogenase activity"/>
    <property type="evidence" value="ECO:0007669"/>
    <property type="project" value="TreeGrafter"/>
</dbReference>
<keyword evidence="4 9" id="KW-0812">Transmembrane</keyword>
<dbReference type="PANTHER" id="PTHR42829:SF2">
    <property type="entry name" value="NADH-UBIQUINONE OXIDOREDUCTASE CHAIN 5"/>
    <property type="match status" value="1"/>
</dbReference>
<feature type="transmembrane region" description="Helical" evidence="9">
    <location>
        <begin position="271"/>
        <end position="292"/>
    </location>
</feature>
<evidence type="ECO:0000256" key="3">
    <source>
        <dbReference type="ARBA" id="ARBA00012944"/>
    </source>
</evidence>
<dbReference type="PANTHER" id="PTHR42829">
    <property type="entry name" value="NADH-UBIQUINONE OXIDOREDUCTASE CHAIN 5"/>
    <property type="match status" value="1"/>
</dbReference>
<keyword evidence="11" id="KW-0496">Mitochondrion</keyword>